<dbReference type="InterPro" id="IPR021342">
    <property type="entry name" value="DUF2959"/>
</dbReference>
<dbReference type="RefSeq" id="WP_144234252.1">
    <property type="nucleotide sequence ID" value="NZ_QMIF01000002.1"/>
</dbReference>
<dbReference type="EMBL" id="QMIF01000002">
    <property type="protein sequence ID" value="TVM35920.1"/>
    <property type="molecule type" value="Genomic_DNA"/>
</dbReference>
<proteinExistence type="predicted"/>
<protein>
    <submittedName>
        <fullName evidence="2">DUF2959 domain-containing protein</fullName>
    </submittedName>
</protein>
<organism evidence="2 3">
    <name type="scientific">Oceanidesulfovibrio marinus</name>
    <dbReference type="NCBI Taxonomy" id="370038"/>
    <lineage>
        <taxon>Bacteria</taxon>
        <taxon>Pseudomonadati</taxon>
        <taxon>Thermodesulfobacteriota</taxon>
        <taxon>Desulfovibrionia</taxon>
        <taxon>Desulfovibrionales</taxon>
        <taxon>Desulfovibrionaceae</taxon>
        <taxon>Oceanidesulfovibrio</taxon>
    </lineage>
</organism>
<accession>A0A6P1ZKT4</accession>
<reference evidence="2 3" key="1">
    <citation type="submission" date="2018-06" db="EMBL/GenBank/DDBJ databases">
        <title>Complete genome of Desulfovibrio marinus P48SEP.</title>
        <authorList>
            <person name="Crispim J.S."/>
            <person name="Vidigal P.M.P."/>
            <person name="Silva L.C.F."/>
            <person name="Araujo L.C."/>
            <person name="Laguardia C.N."/>
            <person name="Dias R.S."/>
            <person name="Sousa M.P."/>
            <person name="Paula S.O."/>
            <person name="Silva C."/>
        </authorList>
    </citation>
    <scope>NUCLEOTIDE SEQUENCE [LARGE SCALE GENOMIC DNA]</scope>
    <source>
        <strain evidence="2 3">P48SEP</strain>
    </source>
</reference>
<dbReference type="OrthoDB" id="9780401at2"/>
<name>A0A6P1ZKT4_9BACT</name>
<comment type="caution">
    <text evidence="2">The sequence shown here is derived from an EMBL/GenBank/DDBJ whole genome shotgun (WGS) entry which is preliminary data.</text>
</comment>
<dbReference type="AlphaFoldDB" id="A0A6P1ZKT4"/>
<dbReference type="SUPFAM" id="SSF140453">
    <property type="entry name" value="EsxAB dimer-like"/>
    <property type="match status" value="1"/>
</dbReference>
<evidence type="ECO:0000313" key="2">
    <source>
        <dbReference type="EMBL" id="TVM35920.1"/>
    </source>
</evidence>
<keyword evidence="1" id="KW-0175">Coiled coil</keyword>
<gene>
    <name evidence="2" type="ORF">DQK91_04505</name>
</gene>
<dbReference type="Gene3D" id="1.20.5.300">
    <property type="match status" value="1"/>
</dbReference>
<evidence type="ECO:0000313" key="3">
    <source>
        <dbReference type="Proteomes" id="UP000434052"/>
    </source>
</evidence>
<feature type="coiled-coil region" evidence="1">
    <location>
        <begin position="189"/>
        <end position="223"/>
    </location>
</feature>
<sequence length="227" mass="26125">MLQRTVPALRYDGPSWRILVILLVLSCVAGCQSVYYDAMEQFGVHKREILVDRVESARDSQEEAKQEFADALEQFRSVVAFHGGELEQRYETLRATLERVEGRADDVTKRIDSVENVAEALFAEWEGELDQYTSAELRSRSASKLRETRARYDQLIRAMRRAEASMQPVLRTLRDQVLFLKHNLNAQAIASLQSELDVVQRDVDSLIREMERAIDEANSFINQMVSR</sequence>
<dbReference type="InterPro" id="IPR036689">
    <property type="entry name" value="ESAT-6-like_sf"/>
</dbReference>
<feature type="coiled-coil region" evidence="1">
    <location>
        <begin position="47"/>
        <end position="117"/>
    </location>
</feature>
<evidence type="ECO:0000256" key="1">
    <source>
        <dbReference type="SAM" id="Coils"/>
    </source>
</evidence>
<dbReference type="Pfam" id="PF11172">
    <property type="entry name" value="DUF2959"/>
    <property type="match status" value="1"/>
</dbReference>
<dbReference type="Proteomes" id="UP000434052">
    <property type="component" value="Unassembled WGS sequence"/>
</dbReference>